<evidence type="ECO:0000256" key="1">
    <source>
        <dbReference type="SAM" id="MobiDB-lite"/>
    </source>
</evidence>
<feature type="compositionally biased region" description="Low complexity" evidence="1">
    <location>
        <begin position="717"/>
        <end position="728"/>
    </location>
</feature>
<dbReference type="VEuPathDB" id="FungiDB:MYCTH_2298141"/>
<protein>
    <submittedName>
        <fullName evidence="6">Uncharacterized protein</fullName>
    </submittedName>
</protein>
<dbReference type="GO" id="GO:0005743">
    <property type="term" value="C:mitochondrial inner membrane"/>
    <property type="evidence" value="ECO:0007669"/>
    <property type="project" value="InterPro"/>
</dbReference>
<dbReference type="KEGG" id="mtm:MYCTH_2298141"/>
<feature type="compositionally biased region" description="Polar residues" evidence="1">
    <location>
        <begin position="513"/>
        <end position="523"/>
    </location>
</feature>
<accession>G2Q130</accession>
<evidence type="ECO:0000259" key="3">
    <source>
        <dbReference type="Pfam" id="PF20776"/>
    </source>
</evidence>
<dbReference type="OMA" id="FVCLRCE"/>
<dbReference type="InterPro" id="IPR048401">
    <property type="entry name" value="SLS1_C"/>
</dbReference>
<feature type="region of interest" description="Disordered" evidence="1">
    <location>
        <begin position="791"/>
        <end position="843"/>
    </location>
</feature>
<dbReference type="EMBL" id="CP003002">
    <property type="protein sequence ID" value="AEO54929.1"/>
    <property type="molecule type" value="Genomic_DNA"/>
</dbReference>
<feature type="region of interest" description="Disordered" evidence="1">
    <location>
        <begin position="120"/>
        <end position="143"/>
    </location>
</feature>
<evidence type="ECO:0000313" key="6">
    <source>
        <dbReference type="EMBL" id="AEO54929.1"/>
    </source>
</evidence>
<evidence type="ECO:0000259" key="4">
    <source>
        <dbReference type="Pfam" id="PF20777"/>
    </source>
</evidence>
<feature type="region of interest" description="Disordered" evidence="1">
    <location>
        <begin position="472"/>
        <end position="523"/>
    </location>
</feature>
<dbReference type="Pfam" id="PF14611">
    <property type="entry name" value="KH_SLS1_1"/>
    <property type="match status" value="1"/>
</dbReference>
<feature type="region of interest" description="Disordered" evidence="1">
    <location>
        <begin position="704"/>
        <end position="739"/>
    </location>
</feature>
<dbReference type="Pfam" id="PF20777">
    <property type="entry name" value="KH_SLS1_2"/>
    <property type="match status" value="1"/>
</dbReference>
<dbReference type="STRING" id="573729.G2Q130"/>
<gene>
    <name evidence="6" type="ORF">MYCTH_2298141</name>
</gene>
<dbReference type="RefSeq" id="XP_003660174.1">
    <property type="nucleotide sequence ID" value="XM_003660126.1"/>
</dbReference>
<dbReference type="InParanoid" id="G2Q130"/>
<feature type="domain" description="SLS1 first KH" evidence="2">
    <location>
        <begin position="282"/>
        <end position="349"/>
    </location>
</feature>
<sequence length="881" mass="97465">MLSRELTRGAGFVCLRCRLQLAGARKRPPFAAAAFPSPRTAQRSIGTHDRPSNTEPKSDTVRRDESSTVSWPPPAPPPRRPRPHERTYTSRGQIVTPEQEGLDVAMLGKPGSAIVLREKRTRKKKRQLADLKPDSDAPETRVDPASLLVDEDAAADSEDVLLNIHELRPKDKRILSDKAFTQLRDTLVDGFTNAQLTRYVREYEAIQQLNQEETHEDTAQELPPWVLEHQPWTPISENGVDVVEPHLAGYITKGMAPKARLAVRLMRSCWDLCNQSVLDRDGYLSLRLRDVEFSLLTLGNRRWLEGTQRAILAYVKEVRLIRESRLVSVVAPKHAADAIVDRIHGVLSKARTSEFETDLVSPEPLEPPILEEVGRVTNTVTRLDPSGKKVVVTWIHMPQRDENFENACETVLRFLRHAYGPKTRVSTALRVVPEDLIHQGRYLPALNPEQKLPWQERSAKWERWTAAVPHWNADSKPASGSVPADILPSSLREEKTVKHSDPVRVVAEDPESEPSSPGWSAEAQTDTSVVFGHVVFARQKSSATSSTPSPEPAARLDTSLPRTFVPILPALGSLNIPNNLKEEGLWHSTTVIRFSPSPDVPSDLAASAPELELLVEADHVEVKALTSLRAVKETFTGDVLFPAAPVDARLVQRRYFSLPGASIEQHVPSIITFVTKSDLRPWAGKLSTPPVLLGVHLPRRLLTPTATSQDDGTATPNNNSSSSSSSSNRGGGGGGDDDKVRVDYTFASIQVQRTVTAEYDNLRLRYTSIQAGQRGGERAELSLEAVRVAAPPPEDVGSSRSGVAEVVDEDELVDDEVRPRPRSRFISHSKNSPDKSPALTDAEAQARAAILARPVVLEEFLRVASDIVHEKGRLKWHAKRS</sequence>
<dbReference type="InterPro" id="IPR048748">
    <property type="entry name" value="SLS1_KH2"/>
</dbReference>
<feature type="compositionally biased region" description="Basic and acidic residues" evidence="1">
    <location>
        <begin position="46"/>
        <end position="66"/>
    </location>
</feature>
<feature type="domain" description="SLS1 C-terminal" evidence="5">
    <location>
        <begin position="450"/>
        <end position="865"/>
    </location>
</feature>
<name>G2Q130_THET4</name>
<proteinExistence type="predicted"/>
<feature type="compositionally biased region" description="Basic and acidic residues" evidence="1">
    <location>
        <begin position="491"/>
        <end position="502"/>
    </location>
</feature>
<keyword evidence="7" id="KW-1185">Reference proteome</keyword>
<evidence type="ECO:0000259" key="5">
    <source>
        <dbReference type="Pfam" id="PF20778"/>
    </source>
</evidence>
<feature type="compositionally biased region" description="Basic and acidic residues" evidence="1">
    <location>
        <begin position="127"/>
        <end position="142"/>
    </location>
</feature>
<dbReference type="GeneID" id="11508987"/>
<dbReference type="OrthoDB" id="5392646at2759"/>
<dbReference type="HOGENOM" id="CLU_011385_0_0_1"/>
<reference evidence="6 7" key="1">
    <citation type="journal article" date="2011" name="Nat. Biotechnol.">
        <title>Comparative genomic analysis of the thermophilic biomass-degrading fungi Myceliophthora thermophila and Thielavia terrestris.</title>
        <authorList>
            <person name="Berka R.M."/>
            <person name="Grigoriev I.V."/>
            <person name="Otillar R."/>
            <person name="Salamov A."/>
            <person name="Grimwood J."/>
            <person name="Reid I."/>
            <person name="Ishmael N."/>
            <person name="John T."/>
            <person name="Darmond C."/>
            <person name="Moisan M.-C."/>
            <person name="Henrissat B."/>
            <person name="Coutinho P.M."/>
            <person name="Lombard V."/>
            <person name="Natvig D.O."/>
            <person name="Lindquist E."/>
            <person name="Schmutz J."/>
            <person name="Lucas S."/>
            <person name="Harris P."/>
            <person name="Powlowski J."/>
            <person name="Bellemare A."/>
            <person name="Taylor D."/>
            <person name="Butler G."/>
            <person name="de Vries R.P."/>
            <person name="Allijn I.E."/>
            <person name="van den Brink J."/>
            <person name="Ushinsky S."/>
            <person name="Storms R."/>
            <person name="Powell A.J."/>
            <person name="Paulsen I.T."/>
            <person name="Elbourne L.D.H."/>
            <person name="Baker S.E."/>
            <person name="Magnuson J."/>
            <person name="LaBoissiere S."/>
            <person name="Clutterbuck A.J."/>
            <person name="Martinez D."/>
            <person name="Wogulis M."/>
            <person name="de Leon A.L."/>
            <person name="Rey M.W."/>
            <person name="Tsang A."/>
        </authorList>
    </citation>
    <scope>NUCLEOTIDE SEQUENCE [LARGE SCALE GENOMIC DNA]</scope>
    <source>
        <strain evidence="7">ATCC 42464 / BCRC 31852 / DSM 1799</strain>
    </source>
</reference>
<feature type="region of interest" description="Disordered" evidence="1">
    <location>
        <begin position="29"/>
        <end position="100"/>
    </location>
</feature>
<dbReference type="Pfam" id="PF20778">
    <property type="entry name" value="SLS1_C"/>
    <property type="match status" value="1"/>
</dbReference>
<feature type="domain" description="SLS1 second KH" evidence="4">
    <location>
        <begin position="358"/>
        <end position="418"/>
    </location>
</feature>
<dbReference type="InterPro" id="IPR032741">
    <property type="entry name" value="Sls1_KH-1"/>
</dbReference>
<dbReference type="AlphaFoldDB" id="G2Q130"/>
<feature type="compositionally biased region" description="Polar residues" evidence="1">
    <location>
        <begin position="704"/>
        <end position="716"/>
    </location>
</feature>
<evidence type="ECO:0000313" key="7">
    <source>
        <dbReference type="Proteomes" id="UP000007322"/>
    </source>
</evidence>
<evidence type="ECO:0000259" key="2">
    <source>
        <dbReference type="Pfam" id="PF14611"/>
    </source>
</evidence>
<feature type="compositionally biased region" description="Low complexity" evidence="1">
    <location>
        <begin position="29"/>
        <end position="41"/>
    </location>
</feature>
<dbReference type="eggNOG" id="ENOG502S4E9">
    <property type="taxonomic scope" value="Eukaryota"/>
</dbReference>
<dbReference type="Proteomes" id="UP000007322">
    <property type="component" value="Chromosome 1"/>
</dbReference>
<dbReference type="Pfam" id="PF20776">
    <property type="entry name" value="SLS1_N"/>
    <property type="match status" value="1"/>
</dbReference>
<dbReference type="InterPro" id="IPR048400">
    <property type="entry name" value="SLS1_N"/>
</dbReference>
<organism evidence="6 7">
    <name type="scientific">Thermothelomyces thermophilus (strain ATCC 42464 / BCRC 31852 / DSM 1799)</name>
    <name type="common">Sporotrichum thermophile</name>
    <dbReference type="NCBI Taxonomy" id="573729"/>
    <lineage>
        <taxon>Eukaryota</taxon>
        <taxon>Fungi</taxon>
        <taxon>Dikarya</taxon>
        <taxon>Ascomycota</taxon>
        <taxon>Pezizomycotina</taxon>
        <taxon>Sordariomycetes</taxon>
        <taxon>Sordariomycetidae</taxon>
        <taxon>Sordariales</taxon>
        <taxon>Chaetomiaceae</taxon>
        <taxon>Thermothelomyces</taxon>
    </lineage>
</organism>
<feature type="domain" description="SLS1 N-terminal" evidence="3">
    <location>
        <begin position="154"/>
        <end position="273"/>
    </location>
</feature>